<dbReference type="CDD" id="cd11304">
    <property type="entry name" value="Cadherin_repeat"/>
    <property type="match status" value="26"/>
</dbReference>
<dbReference type="GO" id="GO:0007156">
    <property type="term" value="P:homophilic cell adhesion via plasma membrane adhesion molecules"/>
    <property type="evidence" value="ECO:0007669"/>
    <property type="project" value="InterPro"/>
</dbReference>
<comment type="subcellular location">
    <subcellularLocation>
        <location evidence="1">Cell membrane</location>
        <topology evidence="1">Single-pass type I membrane protein</topology>
    </subcellularLocation>
</comment>
<accession>A0AAE0ZNS5</accession>
<dbReference type="GO" id="GO:0005509">
    <property type="term" value="F:calcium ion binding"/>
    <property type="evidence" value="ECO:0007669"/>
    <property type="project" value="UniProtKB-UniRule"/>
</dbReference>
<dbReference type="FunFam" id="2.60.40.60:FF:000020">
    <property type="entry name" value="Dachsous cadherin-related 1b"/>
    <property type="match status" value="5"/>
</dbReference>
<keyword evidence="5 15" id="KW-0732">Signal</keyword>
<dbReference type="FunFam" id="2.60.40.60:FF:000033">
    <property type="entry name" value="FAT atypical cadherin 1"/>
    <property type="match status" value="1"/>
</dbReference>
<evidence type="ECO:0000256" key="13">
    <source>
        <dbReference type="SAM" id="MobiDB-lite"/>
    </source>
</evidence>
<feature type="domain" description="Cadherin" evidence="16">
    <location>
        <begin position="1245"/>
        <end position="1348"/>
    </location>
</feature>
<evidence type="ECO:0000256" key="8">
    <source>
        <dbReference type="ARBA" id="ARBA00022889"/>
    </source>
</evidence>
<feature type="domain" description="Cadherin" evidence="16">
    <location>
        <begin position="2915"/>
        <end position="3018"/>
    </location>
</feature>
<feature type="domain" description="Cadherin" evidence="16">
    <location>
        <begin position="2359"/>
        <end position="2465"/>
    </location>
</feature>
<evidence type="ECO:0000256" key="6">
    <source>
        <dbReference type="ARBA" id="ARBA00022737"/>
    </source>
</evidence>
<feature type="domain" description="Cadherin" evidence="16">
    <location>
        <begin position="349"/>
        <end position="462"/>
    </location>
</feature>
<dbReference type="SUPFAM" id="SSF49313">
    <property type="entry name" value="Cadherin-like"/>
    <property type="match status" value="26"/>
</dbReference>
<dbReference type="FunFam" id="2.60.40.60:FF:000092">
    <property type="entry name" value="Protocadherin 8"/>
    <property type="match status" value="1"/>
</dbReference>
<dbReference type="PANTHER" id="PTHR24026:SF126">
    <property type="entry name" value="PROTOCADHERIN FAT 4"/>
    <property type="match status" value="1"/>
</dbReference>
<dbReference type="Proteomes" id="UP001283361">
    <property type="component" value="Unassembled WGS sequence"/>
</dbReference>
<gene>
    <name evidence="17" type="ORF">RRG08_027333</name>
</gene>
<feature type="domain" description="Cadherin" evidence="16">
    <location>
        <begin position="2029"/>
        <end position="2140"/>
    </location>
</feature>
<dbReference type="PROSITE" id="PS50268">
    <property type="entry name" value="CADHERIN_2"/>
    <property type="match status" value="28"/>
</dbReference>
<keyword evidence="2" id="KW-1003">Cell membrane</keyword>
<keyword evidence="11" id="KW-0325">Glycoprotein</keyword>
<evidence type="ECO:0000256" key="7">
    <source>
        <dbReference type="ARBA" id="ARBA00022837"/>
    </source>
</evidence>
<evidence type="ECO:0000259" key="16">
    <source>
        <dbReference type="PROSITE" id="PS50268"/>
    </source>
</evidence>
<comment type="caution">
    <text evidence="17">The sequence shown here is derived from an EMBL/GenBank/DDBJ whole genome shotgun (WGS) entry which is preliminary data.</text>
</comment>
<feature type="domain" description="Cadherin" evidence="16">
    <location>
        <begin position="686"/>
        <end position="789"/>
    </location>
</feature>
<keyword evidence="18" id="KW-1185">Reference proteome</keyword>
<evidence type="ECO:0000256" key="2">
    <source>
        <dbReference type="ARBA" id="ARBA00022475"/>
    </source>
</evidence>
<protein>
    <recommendedName>
        <fullName evidence="16">Cadherin domain-containing protein</fullName>
    </recommendedName>
</protein>
<sequence>MFYRTYCCVLLFLVVFPNPSLQQIGIGGAEYFEVDEDTKIGDKIGKFIVTGATSPKIESLTNYVTVGKPTPSSGKFVVDVYLNIELDADRGRKKVQLLFKASESQQDQEGQVFSEKSIGLVVKDVNDETPDFRDRPYSVTVKEDEKINKVIYEIEAYDPDTAEELTYTLSTDKESPFSLNQEGKLSVVAELDFETQSFYQYTVTVTDKVNHTATAEVFIRIEDVQDSPPEFYRDSYSFTISENSPKGTPLHPGVQAIDGDRGVPNNILLSIFNETCPHLLSIDATSGTLTVEEPPERDAGVILDNDGLCVLFIQASEVGSSQMSNAPNTSLTSVIVRVTDQNDNKPNFSHPIYKASIDEDAQAGVPIAMSGAPVAIKDLDQGNNAKFTVKITSPLEVFEVSPSFAQGSRDILIKVLNSTAIDFEVVQFIIIELEAKDVGNGDTSSAQVHLTINNVNDHGPVFVFKNYDASVPERSALGAEVIMIHATDDDAEDQIHNFKRVTYSLDGPNTFFKINKSSGEVLVANENLDREKQSLYYLNVVAKDGGGRRASSPLRITISDVNDNDPVIKSWQYQTSLDEESTDLKSLVQVEASDEDEPNTNNSAITYSLISTSPDLLLDYFSIDPENGILSVLKPLLYEDINFSKTQQGSVILTVMASDKGDIPRNSTVQVVITLEDKNNQSPQCDLNFTDVAISENLSKHKVTKITATDKDGTAPNNRIMFTLDQASGDLFTIDSNSGWIKTWAGLDFEKEKSHLIEVTVTDLGSPPNSNTCQVEVQVVDVNDVPPKFDNNFMEFEIDENEKFSCDCFAKDDDENDDLKYEIMWSKSRSQNALGETMDLHQSIIDLINLDKNNCTLTVDPLDREKISMLRLQIRVEDKNGQENIPQFDTATISILVKDVNDNKPNFTDGTFYTTTIKENLPDGSLISLNDGLILKVEDQDADDIYSKFEIKLLTHNTTFGIEPPGGTASQSFNIIVINSTDIDFESRTKIIIDLEVMEVGTQDSFRSGASVEVSILNENDNYPSFNKSSYEVEIPEGSPMDYSVIQIQALDKDDPINASSVTYSFDRQNSFFNIHKNTGLVTVAYINLDRETQAVFYITVIAQDGGGRKESCALTIRLTDKNDNYPEFSSSQYETSVEEDSIKMRDHVQVEASDKDEGKNAEIVYSLSSTSPENLLDYFSIDQNNGTVTMLKPIFYEDTIFPSTQHGTIILTVCASDQGEVPLNRSVSVIVRLEDINNRSPRCDSAVYNVTVKENLENFQIIVVNATDEDEIAPNNRFLFSVDQSSEDLFAIDSNSGKISTRAGLDFEQSNSHTISVIVTDLGSPTKSSACALVVTVLDVNDVPPAFDNERMMINLKEGQKLSYPCPATDKDSNYKLAFNIDWNLSKIYSASGLAIHEMSSIQKSVTVDEKNCTVYVDPLDREAFSQLDLVLQVKDILAEENRPQENIANLIITIMDENDQKPVFTNGPNYTASIRENIPVGTLIKFDGIAGIVVKDKDVDEAHSKFEVKLLTHNATFKVEPSQGTFTQVFSIAVLDSSKLDFEKNESFNLLLKVSEINTEQSFSNYATVELSIENENDNFPSFGKPSYEVYIEEESPQNTTIKKIEAQDGDKGNYGQLKYSFKEDSKMFTIDESTGLVSFASGRLDFESGQTTYSLALLATDGGNFTTSCQLVISLIDINDNVPEFSTSVQKKINIDENMQYFYPGLVFKAKDKDSPNSNNSKIVYSFEAADMILLDHLVINEQTGEITISKPFDFENFKGEDKGEFQFAVVATDMGTLPKFTKINVSLIVGDVNDQSPEFTNTSYSLSIPEDTKNGSFLLQVLATDKDVSAKYSEITYSLDSASLATFNIDPKSGSLRTIRGLDREATDSYNVIVYAQDNGTPPKMNMTTVTIIITDVNDTPPQFSWETRTIYKAEGWKTQLAINLAEDKDLNHTLHYFIVWDDSSGVNGAGSYMKGTELKPFIKIDENTGAVSPSEPLDREKIQQFQLTLAVVDKLSASLDVQNDTAVLKIVVEDVNDEKPEFEGPEFIEAKVKETAQVGTALTFVNFSVLIFNDADGEGNNVYSLAVEGNDFSILPTEGRGKTRCSIYVKNTEVLDFEKNENLTLVVMAAENVEHMSNITITLLIENENDNIPTFDSTSYKANLSENAQKGEFIILTKATDMDKGIFGELKYFIDGEQSRFGINSSTGEITLKNANDLDFETTQSYSITVGVKDGGGAVATTRLTISVTDVNDMYPQFEGLPYELEIKEESSIPQRALFVKAKDGDEAGTDNSRIAYNISRVISTSVIMDNFHLDETTGELSVKSPLDFESLLSTKGELLVEVVATDFGEPPLSSAANITVRVLDENDETAKFSFDTYTASVLENSPEGQFVKQVTAVDSDGTTPNNEIYYVIGSGGQDKFQMNSSSGELIVGAGADLDREDNDHFTLMVLAIDKGSPPKTGTATVKVTIEDVNDASPVLTKLEYSPLLVKEDAKKGHTVVHLTAQDEDSEPNLEFSLIWKDSEAFNEKGQSVNITLVQDWFIINETTGMLTVSSELDREFVQQIILKAQVNDTASVKEKVPQIDSVALDILIEDVNDNKPTISSCDNGIQLHVSEATQTGTEITTFSATDKDKDQTISFSINYKSSFSISPSGKLSLSQALDRESKSFENFTVVASDSGSPTKTSECDVEVIVEDANDNDPEFTTNKTNFTVSEYSKEGTVVGQVSAVDKDEGGRGRVTFDFMESKGTFAIDNNGIITVIGELDRESVSLYSLTIIASDNPENPILERKRAATKLIQIHIGDENDQSPIFDIGNRHSFAGVLSEKRKKNDTVSIEPKQISASDADIGKNAEIVYTFKDSNNSYFRIDPNTGQVSVNQENLNGLSGEYLYTVIATDQGEPALNATANLTIVVLDENINSPTFLKSGPISSIPECVIPGSYVYSFLATDDDKEKTTNGKVIYSLDNETSTEDWKFFSIDRNSGVLTTTELLDRETQSKFQIQVKAQDQGEPPFTTLSGLLTIDVSDINDNPPDFNHLLPEQTHFSVLEGSKSVGKTVGKVKAQDQDSNGTLSYAFQEGEWTDYFTLKPDNDSSGIIELKKPLDRETVESISLKVIAIDSFSLNADVVCRNITPTSDDTSVQSNPLTVYVTVEDVDDNPPVFSVKSLNKGFLSSTDFGSEIVSLPIYVDDDDLKKNSFHNFYQEGELMPNDEILKGWSREKKADPIRVDVNGSVITNFKFPENVFGQFSLKVKANDSAGYDIIDLNIYVVGSSQVVYLTFYLSENDLMLQQLPITELLSSALPYNIVPDNILPFNNKDGSVDGSKSILAVHAVEKNSNKVILGETLLNRMDTSSTVNKMLQGYKILSTETASQARDNAVEDDGRIQYILAAIITLMAMAFLITLFLLLNNIQRFKRKLKAATLEVHAFSGVEQDQFPGLDNKFKSSNPIFNRDDISLDDLGDNNSLHSGSSSGESANSLDQNEVLESEENGPASPQVEAEEQEMTLDLYDRGQFTGHQEQQHINNYRNMRHSSDADVPQVARRSAVASLQNPVKQDISAVLNYLQPKASSSATPV</sequence>
<reference evidence="17" key="1">
    <citation type="journal article" date="2023" name="G3 (Bethesda)">
        <title>A reference genome for the long-term kleptoplast-retaining sea slug Elysia crispata morphotype clarki.</title>
        <authorList>
            <person name="Eastman K.E."/>
            <person name="Pendleton A.L."/>
            <person name="Shaikh M.A."/>
            <person name="Suttiyut T."/>
            <person name="Ogas R."/>
            <person name="Tomko P."/>
            <person name="Gavelis G."/>
            <person name="Widhalm J.R."/>
            <person name="Wisecaver J.H."/>
        </authorList>
    </citation>
    <scope>NUCLEOTIDE SEQUENCE</scope>
    <source>
        <strain evidence="17">ECLA1</strain>
    </source>
</reference>
<dbReference type="PANTHER" id="PTHR24026">
    <property type="entry name" value="FAT ATYPICAL CADHERIN-RELATED"/>
    <property type="match status" value="1"/>
</dbReference>
<feature type="domain" description="Cadherin" evidence="16">
    <location>
        <begin position="810"/>
        <end position="907"/>
    </location>
</feature>
<feature type="compositionally biased region" description="Low complexity" evidence="13">
    <location>
        <begin position="3445"/>
        <end position="3462"/>
    </location>
</feature>
<feature type="domain" description="Cadherin" evidence="16">
    <location>
        <begin position="909"/>
        <end position="1026"/>
    </location>
</feature>
<proteinExistence type="predicted"/>
<dbReference type="Pfam" id="PF00028">
    <property type="entry name" value="Cadherin"/>
    <property type="match status" value="19"/>
</dbReference>
<dbReference type="GO" id="GO:0005886">
    <property type="term" value="C:plasma membrane"/>
    <property type="evidence" value="ECO:0007669"/>
    <property type="project" value="UniProtKB-SubCell"/>
</dbReference>
<feature type="domain" description="Cadherin" evidence="16">
    <location>
        <begin position="133"/>
        <end position="231"/>
    </location>
</feature>
<organism evidence="17 18">
    <name type="scientific">Elysia crispata</name>
    <name type="common">lettuce slug</name>
    <dbReference type="NCBI Taxonomy" id="231223"/>
    <lineage>
        <taxon>Eukaryota</taxon>
        <taxon>Metazoa</taxon>
        <taxon>Spiralia</taxon>
        <taxon>Lophotrochozoa</taxon>
        <taxon>Mollusca</taxon>
        <taxon>Gastropoda</taxon>
        <taxon>Heterobranchia</taxon>
        <taxon>Euthyneura</taxon>
        <taxon>Panpulmonata</taxon>
        <taxon>Sacoglossa</taxon>
        <taxon>Placobranchoidea</taxon>
        <taxon>Plakobranchidae</taxon>
        <taxon>Elysia</taxon>
    </lineage>
</organism>
<feature type="signal peptide" evidence="15">
    <location>
        <begin position="1"/>
        <end position="22"/>
    </location>
</feature>
<evidence type="ECO:0000256" key="15">
    <source>
        <dbReference type="SAM" id="SignalP"/>
    </source>
</evidence>
<dbReference type="FunFam" id="2.60.40.60:FF:000002">
    <property type="entry name" value="Protocadherin alpha 2"/>
    <property type="match status" value="2"/>
</dbReference>
<evidence type="ECO:0000256" key="12">
    <source>
        <dbReference type="PROSITE-ProRule" id="PRU00043"/>
    </source>
</evidence>
<dbReference type="InterPro" id="IPR015919">
    <property type="entry name" value="Cadherin-like_sf"/>
</dbReference>
<feature type="transmembrane region" description="Helical" evidence="14">
    <location>
        <begin position="3370"/>
        <end position="3391"/>
    </location>
</feature>
<dbReference type="Gene3D" id="2.60.40.60">
    <property type="entry name" value="Cadherins"/>
    <property type="match status" value="27"/>
</dbReference>
<feature type="domain" description="Cadherin" evidence="16">
    <location>
        <begin position="1804"/>
        <end position="1908"/>
    </location>
</feature>
<feature type="domain" description="Cadherin" evidence="16">
    <location>
        <begin position="1586"/>
        <end position="1688"/>
    </location>
</feature>
<evidence type="ECO:0000256" key="5">
    <source>
        <dbReference type="ARBA" id="ARBA00022729"/>
    </source>
</evidence>
<dbReference type="FunFam" id="2.60.40.60:FF:000015">
    <property type="entry name" value="FAT atypical cadherin 1"/>
    <property type="match status" value="2"/>
</dbReference>
<feature type="domain" description="Cadherin" evidence="16">
    <location>
        <begin position="2475"/>
        <end position="2588"/>
    </location>
</feature>
<keyword evidence="9 14" id="KW-1133">Transmembrane helix</keyword>
<feature type="domain" description="Cadherin" evidence="16">
    <location>
        <begin position="1130"/>
        <end position="1244"/>
    </location>
</feature>
<keyword evidence="6" id="KW-0677">Repeat</keyword>
<evidence type="ECO:0000256" key="4">
    <source>
        <dbReference type="ARBA" id="ARBA00022723"/>
    </source>
</evidence>
<dbReference type="EMBL" id="JAWDGP010003613">
    <property type="protein sequence ID" value="KAK3772597.1"/>
    <property type="molecule type" value="Genomic_DNA"/>
</dbReference>
<feature type="domain" description="Cadherin" evidence="16">
    <location>
        <begin position="2690"/>
        <end position="2796"/>
    </location>
</feature>
<feature type="domain" description="Cadherin" evidence="16">
    <location>
        <begin position="1027"/>
        <end position="1129"/>
    </location>
</feature>
<dbReference type="InterPro" id="IPR002126">
    <property type="entry name" value="Cadherin-like_dom"/>
</dbReference>
<evidence type="ECO:0000256" key="10">
    <source>
        <dbReference type="ARBA" id="ARBA00023136"/>
    </source>
</evidence>
<dbReference type="InterPro" id="IPR020894">
    <property type="entry name" value="Cadherin_CS"/>
</dbReference>
<evidence type="ECO:0000256" key="3">
    <source>
        <dbReference type="ARBA" id="ARBA00022692"/>
    </source>
</evidence>
<evidence type="ECO:0000313" key="17">
    <source>
        <dbReference type="EMBL" id="KAK3772597.1"/>
    </source>
</evidence>
<feature type="chain" id="PRO_5042078176" description="Cadherin domain-containing protein" evidence="15">
    <location>
        <begin position="23"/>
        <end position="3558"/>
    </location>
</feature>
<feature type="domain" description="Cadherin" evidence="16">
    <location>
        <begin position="2800"/>
        <end position="2907"/>
    </location>
</feature>
<feature type="domain" description="Cadherin" evidence="16">
    <location>
        <begin position="1369"/>
        <end position="1466"/>
    </location>
</feature>
<keyword evidence="4" id="KW-0479">Metal-binding</keyword>
<feature type="domain" description="Cadherin" evidence="16">
    <location>
        <begin position="1690"/>
        <end position="1803"/>
    </location>
</feature>
<name>A0AAE0ZNS5_9GAST</name>
<feature type="domain" description="Cadherin" evidence="16">
    <location>
        <begin position="34"/>
        <end position="132"/>
    </location>
</feature>
<evidence type="ECO:0000256" key="9">
    <source>
        <dbReference type="ARBA" id="ARBA00022989"/>
    </source>
</evidence>
<feature type="domain" description="Cadherin" evidence="16">
    <location>
        <begin position="463"/>
        <end position="568"/>
    </location>
</feature>
<feature type="domain" description="Cadherin" evidence="16">
    <location>
        <begin position="569"/>
        <end position="685"/>
    </location>
</feature>
<feature type="region of interest" description="Disordered" evidence="13">
    <location>
        <begin position="3444"/>
        <end position="3483"/>
    </location>
</feature>
<dbReference type="SMART" id="SM00112">
    <property type="entry name" value="CA"/>
    <property type="match status" value="27"/>
</dbReference>
<evidence type="ECO:0000256" key="14">
    <source>
        <dbReference type="SAM" id="Phobius"/>
    </source>
</evidence>
<feature type="domain" description="Cadherin" evidence="16">
    <location>
        <begin position="1468"/>
        <end position="1585"/>
    </location>
</feature>
<dbReference type="PRINTS" id="PR00205">
    <property type="entry name" value="CADHERIN"/>
</dbReference>
<keyword evidence="8" id="KW-0130">Cell adhesion</keyword>
<evidence type="ECO:0000313" key="18">
    <source>
        <dbReference type="Proteomes" id="UP001283361"/>
    </source>
</evidence>
<keyword evidence="10 14" id="KW-0472">Membrane</keyword>
<feature type="domain" description="Cadherin" evidence="16">
    <location>
        <begin position="1930"/>
        <end position="2027"/>
    </location>
</feature>
<keyword evidence="3 14" id="KW-0812">Transmembrane</keyword>
<feature type="domain" description="Cadherin" evidence="16">
    <location>
        <begin position="2599"/>
        <end position="2689"/>
    </location>
</feature>
<feature type="domain" description="Cadherin" evidence="16">
    <location>
        <begin position="232"/>
        <end position="348"/>
    </location>
</feature>
<feature type="domain" description="Cadherin" evidence="16">
    <location>
        <begin position="2141"/>
        <end position="2243"/>
    </location>
</feature>
<dbReference type="PROSITE" id="PS00232">
    <property type="entry name" value="CADHERIN_1"/>
    <property type="match status" value="7"/>
</dbReference>
<keyword evidence="7 12" id="KW-0106">Calcium</keyword>
<evidence type="ECO:0000256" key="1">
    <source>
        <dbReference type="ARBA" id="ARBA00004251"/>
    </source>
</evidence>
<dbReference type="FunFam" id="2.60.40.60:FF:000123">
    <property type="entry name" value="Protocadherin beta 4"/>
    <property type="match status" value="1"/>
</dbReference>
<feature type="domain" description="Cadherin" evidence="16">
    <location>
        <begin position="2244"/>
        <end position="2358"/>
    </location>
</feature>
<evidence type="ECO:0000256" key="11">
    <source>
        <dbReference type="ARBA" id="ARBA00023180"/>
    </source>
</evidence>
<feature type="domain" description="Cadherin" evidence="16">
    <location>
        <begin position="3023"/>
        <end position="3145"/>
    </location>
</feature>